<gene>
    <name evidence="9" type="ORF">BHU72_06130</name>
</gene>
<reference evidence="9 10" key="1">
    <citation type="submission" date="2016-09" db="EMBL/GenBank/DDBJ databases">
        <title>Desulfuribacillus arsenicus sp. nov., an obligately anaerobic, dissimilatory arsenic- and antimonate-reducing bacterium isolated from anoxic sediments.</title>
        <authorList>
            <person name="Abin C.A."/>
            <person name="Hollibaugh J.T."/>
        </authorList>
    </citation>
    <scope>NUCLEOTIDE SEQUENCE [LARGE SCALE GENOMIC DNA]</scope>
    <source>
        <strain evidence="9 10">MLFW-2</strain>
    </source>
</reference>
<evidence type="ECO:0000256" key="3">
    <source>
        <dbReference type="ARBA" id="ARBA00022679"/>
    </source>
</evidence>
<evidence type="ECO:0000256" key="5">
    <source>
        <dbReference type="ARBA" id="ARBA00022989"/>
    </source>
</evidence>
<keyword evidence="2" id="KW-1003">Cell membrane</keyword>
<keyword evidence="3" id="KW-0808">Transferase</keyword>
<proteinExistence type="predicted"/>
<evidence type="ECO:0000256" key="1">
    <source>
        <dbReference type="ARBA" id="ARBA00004651"/>
    </source>
</evidence>
<feature type="binding site" evidence="7">
    <location>
        <position position="159"/>
    </location>
    <ligand>
        <name>Mg(2+)</name>
        <dbReference type="ChEBI" id="CHEBI:18420"/>
    </ligand>
</feature>
<dbReference type="STRING" id="1390249.BHU72_06130"/>
<keyword evidence="5 8" id="KW-1133">Transmembrane helix</keyword>
<comment type="caution">
    <text evidence="9">The sequence shown here is derived from an EMBL/GenBank/DDBJ whole genome shotgun (WGS) entry which is preliminary data.</text>
</comment>
<dbReference type="InterPro" id="IPR000715">
    <property type="entry name" value="Glycosyl_transferase_4"/>
</dbReference>
<dbReference type="GO" id="GO:0009103">
    <property type="term" value="P:lipopolysaccharide biosynthetic process"/>
    <property type="evidence" value="ECO:0007669"/>
    <property type="project" value="TreeGrafter"/>
</dbReference>
<keyword evidence="7" id="KW-0479">Metal-binding</keyword>
<evidence type="ECO:0000256" key="2">
    <source>
        <dbReference type="ARBA" id="ARBA00022475"/>
    </source>
</evidence>
<feature type="binding site" evidence="7">
    <location>
        <position position="219"/>
    </location>
    <ligand>
        <name>Mg(2+)</name>
        <dbReference type="ChEBI" id="CHEBI:18420"/>
    </ligand>
</feature>
<keyword evidence="4 8" id="KW-0812">Transmembrane</keyword>
<feature type="transmembrane region" description="Helical" evidence="8">
    <location>
        <begin position="48"/>
        <end position="66"/>
    </location>
</feature>
<keyword evidence="10" id="KW-1185">Reference proteome</keyword>
<dbReference type="GO" id="GO:0005886">
    <property type="term" value="C:plasma membrane"/>
    <property type="evidence" value="ECO:0007669"/>
    <property type="project" value="UniProtKB-SubCell"/>
</dbReference>
<dbReference type="Proteomes" id="UP000095255">
    <property type="component" value="Unassembled WGS sequence"/>
</dbReference>
<dbReference type="GO" id="GO:0071555">
    <property type="term" value="P:cell wall organization"/>
    <property type="evidence" value="ECO:0007669"/>
    <property type="project" value="TreeGrafter"/>
</dbReference>
<evidence type="ECO:0000256" key="8">
    <source>
        <dbReference type="SAM" id="Phobius"/>
    </source>
</evidence>
<feature type="transmembrane region" description="Helical" evidence="8">
    <location>
        <begin position="167"/>
        <end position="185"/>
    </location>
</feature>
<feature type="transmembrane region" description="Helical" evidence="8">
    <location>
        <begin position="296"/>
        <end position="319"/>
    </location>
</feature>
<evidence type="ECO:0000313" key="10">
    <source>
        <dbReference type="Proteomes" id="UP000095255"/>
    </source>
</evidence>
<evidence type="ECO:0000256" key="7">
    <source>
        <dbReference type="PIRSR" id="PIRSR600715-1"/>
    </source>
</evidence>
<dbReference type="GO" id="GO:0046872">
    <property type="term" value="F:metal ion binding"/>
    <property type="evidence" value="ECO:0007669"/>
    <property type="project" value="UniProtKB-KW"/>
</dbReference>
<dbReference type="EMBL" id="MJAT01000033">
    <property type="protein sequence ID" value="OEH85185.1"/>
    <property type="molecule type" value="Genomic_DNA"/>
</dbReference>
<dbReference type="PANTHER" id="PTHR22926:SF3">
    <property type="entry name" value="UNDECAPRENYL-PHOSPHATE ALPHA-N-ACETYLGLUCOSAMINYL 1-PHOSPHATE TRANSFERASE"/>
    <property type="match status" value="1"/>
</dbReference>
<dbReference type="CDD" id="cd06853">
    <property type="entry name" value="GT_WecA_like"/>
    <property type="match status" value="1"/>
</dbReference>
<feature type="transmembrane region" description="Helical" evidence="8">
    <location>
        <begin position="136"/>
        <end position="155"/>
    </location>
</feature>
<dbReference type="GO" id="GO:0016780">
    <property type="term" value="F:phosphotransferase activity, for other substituted phosphate groups"/>
    <property type="evidence" value="ECO:0007669"/>
    <property type="project" value="InterPro"/>
</dbReference>
<keyword evidence="7" id="KW-0460">Magnesium</keyword>
<evidence type="ECO:0000256" key="4">
    <source>
        <dbReference type="ARBA" id="ARBA00022692"/>
    </source>
</evidence>
<evidence type="ECO:0008006" key="11">
    <source>
        <dbReference type="Google" id="ProtNLM"/>
    </source>
</evidence>
<comment type="subcellular location">
    <subcellularLocation>
        <location evidence="1">Cell membrane</location>
        <topology evidence="1">Multi-pass membrane protein</topology>
    </subcellularLocation>
</comment>
<name>A0A1E5L4Y0_9FIRM</name>
<evidence type="ECO:0000256" key="6">
    <source>
        <dbReference type="ARBA" id="ARBA00023136"/>
    </source>
</evidence>
<dbReference type="GO" id="GO:0044038">
    <property type="term" value="P:cell wall macromolecule biosynthetic process"/>
    <property type="evidence" value="ECO:0007669"/>
    <property type="project" value="TreeGrafter"/>
</dbReference>
<protein>
    <recommendedName>
        <fullName evidence="11">Undecaprenyl-phosphate alpha-N-acetylglucosaminyl 1-phosphate transferase</fullName>
    </recommendedName>
</protein>
<feature type="transmembrane region" description="Helical" evidence="8">
    <location>
        <begin position="191"/>
        <end position="208"/>
    </location>
</feature>
<comment type="cofactor">
    <cofactor evidence="7">
        <name>Mg(2+)</name>
        <dbReference type="ChEBI" id="CHEBI:18420"/>
    </cofactor>
</comment>
<accession>A0A1E5L4Y0</accession>
<keyword evidence="6 8" id="KW-0472">Membrane</keyword>
<organism evidence="9 10">
    <name type="scientific">Desulfuribacillus stibiiarsenatis</name>
    <dbReference type="NCBI Taxonomy" id="1390249"/>
    <lineage>
        <taxon>Bacteria</taxon>
        <taxon>Bacillati</taxon>
        <taxon>Bacillota</taxon>
        <taxon>Desulfuribacillia</taxon>
        <taxon>Desulfuribacillales</taxon>
        <taxon>Desulfuribacillaceae</taxon>
        <taxon>Desulfuribacillus</taxon>
    </lineage>
</organism>
<sequence>MHVTYVFSFFTAFLITYAFVPITRKIAIRLGIVDKPNGRKIHADPIPLLGGLAIFLGLGVSALLFIPMNQKIVTLFLAGSLVLMVGIIDDWNKAHGKDFPAWPKLIVQVISATVLYYGGIRILGIRGFMFDDQVTWQFFSIISFFLTILWIVAIMNMLNFLDGMDGLAAGISAISAMTLFLIALIQKQEILALLSIALLGTTLGFLKYNFHPAKIFMGDAGALFLGCILAGVSIEGAFKGATILTLFVPLFVFGVPIFDTLYVMFRRWRENRPIYVADKGHVHHRLMKLGLSQPHIVTFIYVVGICFSLLSLVIILLIYR</sequence>
<feature type="transmembrane region" description="Helical" evidence="8">
    <location>
        <begin position="101"/>
        <end position="124"/>
    </location>
</feature>
<feature type="transmembrane region" description="Helical" evidence="8">
    <location>
        <begin position="6"/>
        <end position="27"/>
    </location>
</feature>
<feature type="transmembrane region" description="Helical" evidence="8">
    <location>
        <begin position="72"/>
        <end position="89"/>
    </location>
</feature>
<evidence type="ECO:0000313" key="9">
    <source>
        <dbReference type="EMBL" id="OEH85185.1"/>
    </source>
</evidence>
<dbReference type="AlphaFoldDB" id="A0A1E5L4Y0"/>
<feature type="transmembrane region" description="Helical" evidence="8">
    <location>
        <begin position="240"/>
        <end position="265"/>
    </location>
</feature>
<dbReference type="PANTHER" id="PTHR22926">
    <property type="entry name" value="PHOSPHO-N-ACETYLMURAMOYL-PENTAPEPTIDE-TRANSFERASE"/>
    <property type="match status" value="1"/>
</dbReference>
<dbReference type="Pfam" id="PF00953">
    <property type="entry name" value="Glycos_transf_4"/>
    <property type="match status" value="1"/>
</dbReference>
<feature type="transmembrane region" description="Helical" evidence="8">
    <location>
        <begin position="215"/>
        <end position="234"/>
    </location>
</feature>